<dbReference type="RefSeq" id="WP_109823820.1">
    <property type="nucleotide sequence ID" value="NZ_QGKL01000035.1"/>
</dbReference>
<dbReference type="EMBL" id="QGKL01000035">
    <property type="protein sequence ID" value="PWQ95208.1"/>
    <property type="molecule type" value="Genomic_DNA"/>
</dbReference>
<comment type="caution">
    <text evidence="4">The sequence shown here is derived from an EMBL/GenBank/DDBJ whole genome shotgun (WGS) entry which is preliminary data.</text>
</comment>
<dbReference type="InterPro" id="IPR017183">
    <property type="entry name" value="Sigma54_dep_tscrpt_act_RtcR"/>
</dbReference>
<dbReference type="InterPro" id="IPR003593">
    <property type="entry name" value="AAA+_ATPase"/>
</dbReference>
<reference evidence="4 5" key="1">
    <citation type="submission" date="2018-05" db="EMBL/GenBank/DDBJ databases">
        <title>Leucothrix arctica sp. nov., isolated from Arctic seawater.</title>
        <authorList>
            <person name="Choi A."/>
            <person name="Baek K."/>
        </authorList>
    </citation>
    <scope>NUCLEOTIDE SEQUENCE [LARGE SCALE GENOMIC DNA]</scope>
    <source>
        <strain evidence="4 5">IMCC9719</strain>
    </source>
</reference>
<dbReference type="GO" id="GO:0003700">
    <property type="term" value="F:DNA-binding transcription factor activity"/>
    <property type="evidence" value="ECO:0007669"/>
    <property type="project" value="InterPro"/>
</dbReference>
<dbReference type="GO" id="GO:0005524">
    <property type="term" value="F:ATP binding"/>
    <property type="evidence" value="ECO:0007669"/>
    <property type="project" value="UniProtKB-KW"/>
</dbReference>
<protein>
    <submittedName>
        <fullName evidence="4">Transcriptional regulator</fullName>
    </submittedName>
</protein>
<dbReference type="PANTHER" id="PTHR32071:SF14">
    <property type="entry name" value="TRANSCRIPTIONAL REGULATORY PROTEIN RTCR"/>
    <property type="match status" value="1"/>
</dbReference>
<sequence>MSNVVVSLLGQRLDNVGFGAKRWFRWRPTLSLLMHHDFQVDELVLLYQEEEEALLQKTIKDAESICLNIKVTTHKVTYSNPWDLEQVYGQLHNFAESYDFNPEHNDYYFHITTGTHIAQICIYLLAEANYFPGRLIQSSPSPEGPHGKYQTINLDLSRYDQIASRFHKEAQESISHLKSGIETKNERYNELIREIENVAVRSTAPILITGPTGVGKSQLAKKIYELKSHKKKLEGKLVEVNCATLRGDNAMSTLFGHVKGAYTGAVSERAGLLMEANNGLLFLDEIGELGQDEQAMLLRAVEDKVFTPFGSDKEVSSDFQLIAGTNRNLYERVEEGAFREDLLARINLWSYQLPSLRDRYEDIEPNIEFELNRYAQNTNQKVSFNSTAKSKYLSFSLSSYADWKANFRDLNSSITRMATLSNGGRINEANVDKEIERLQYDWSGGGEVQVSASDVLLEETLSAEVYESIDAFEKAQLAEVIRVCKESKSMADAGRKLFDKSRLQKAASNDSQRLKVYLKKYGLEFKYL</sequence>
<keyword evidence="5" id="KW-1185">Reference proteome</keyword>
<dbReference type="CDD" id="cd00009">
    <property type="entry name" value="AAA"/>
    <property type="match status" value="1"/>
</dbReference>
<dbReference type="Pfam" id="PF06956">
    <property type="entry name" value="RtcR"/>
    <property type="match status" value="1"/>
</dbReference>
<evidence type="ECO:0000256" key="1">
    <source>
        <dbReference type="ARBA" id="ARBA00022741"/>
    </source>
</evidence>
<evidence type="ECO:0000313" key="4">
    <source>
        <dbReference type="EMBL" id="PWQ95208.1"/>
    </source>
</evidence>
<dbReference type="SMART" id="SM00382">
    <property type="entry name" value="AAA"/>
    <property type="match status" value="1"/>
</dbReference>
<evidence type="ECO:0000256" key="2">
    <source>
        <dbReference type="ARBA" id="ARBA00022840"/>
    </source>
</evidence>
<accession>A0A317C9J5</accession>
<organism evidence="4 5">
    <name type="scientific">Leucothrix arctica</name>
    <dbReference type="NCBI Taxonomy" id="1481894"/>
    <lineage>
        <taxon>Bacteria</taxon>
        <taxon>Pseudomonadati</taxon>
        <taxon>Pseudomonadota</taxon>
        <taxon>Gammaproteobacteria</taxon>
        <taxon>Thiotrichales</taxon>
        <taxon>Thiotrichaceae</taxon>
        <taxon>Leucothrix</taxon>
    </lineage>
</organism>
<name>A0A317C9J5_9GAMM</name>
<evidence type="ECO:0000313" key="5">
    <source>
        <dbReference type="Proteomes" id="UP000245506"/>
    </source>
</evidence>
<dbReference type="Gene3D" id="3.40.50.10770">
    <property type="entry name" value="Hypothetical protein VC1899 like domain (Restriction endonuclease-like)"/>
    <property type="match status" value="1"/>
</dbReference>
<keyword evidence="1" id="KW-0547">Nucleotide-binding</keyword>
<keyword evidence="2" id="KW-0067">ATP-binding</keyword>
<dbReference type="Proteomes" id="UP000245506">
    <property type="component" value="Unassembled WGS sequence"/>
</dbReference>
<feature type="domain" description="Sigma-54 factor interaction" evidence="3">
    <location>
        <begin position="181"/>
        <end position="419"/>
    </location>
</feature>
<gene>
    <name evidence="4" type="ORF">DKT75_12740</name>
</gene>
<dbReference type="InterPro" id="IPR002078">
    <property type="entry name" value="Sigma_54_int"/>
</dbReference>
<evidence type="ECO:0000259" key="3">
    <source>
        <dbReference type="PROSITE" id="PS50045"/>
    </source>
</evidence>
<dbReference type="Gene3D" id="1.10.8.60">
    <property type="match status" value="1"/>
</dbReference>
<dbReference type="InterPro" id="IPR009715">
    <property type="entry name" value="RtcR"/>
</dbReference>
<dbReference type="Gene3D" id="3.40.50.300">
    <property type="entry name" value="P-loop containing nucleotide triphosphate hydrolases"/>
    <property type="match status" value="1"/>
</dbReference>
<dbReference type="SUPFAM" id="SSF52540">
    <property type="entry name" value="P-loop containing nucleoside triphosphate hydrolases"/>
    <property type="match status" value="1"/>
</dbReference>
<dbReference type="NCBIfam" id="NF038308">
    <property type="entry name" value="RNA_repair_RtcR"/>
    <property type="match status" value="1"/>
</dbReference>
<dbReference type="OrthoDB" id="5297379at2"/>
<proteinExistence type="predicted"/>
<dbReference type="AlphaFoldDB" id="A0A317C9J5"/>
<dbReference type="PROSITE" id="PS50045">
    <property type="entry name" value="SIGMA54_INTERACT_4"/>
    <property type="match status" value="1"/>
</dbReference>
<dbReference type="PANTHER" id="PTHR32071">
    <property type="entry name" value="TRANSCRIPTIONAL REGULATORY PROTEIN"/>
    <property type="match status" value="1"/>
</dbReference>
<dbReference type="Pfam" id="PF00158">
    <property type="entry name" value="Sigma54_activat"/>
    <property type="match status" value="1"/>
</dbReference>
<dbReference type="InterPro" id="IPR027417">
    <property type="entry name" value="P-loop_NTPase"/>
</dbReference>
<dbReference type="PIRSF" id="PIRSF037354">
    <property type="entry name" value="Txn_actvtr_RtcR"/>
    <property type="match status" value="1"/>
</dbReference>